<dbReference type="CDD" id="cd06850">
    <property type="entry name" value="biotinyl_domain"/>
    <property type="match status" value="1"/>
</dbReference>
<evidence type="ECO:0000313" key="11">
    <source>
        <dbReference type="EMBL" id="MFC4537069.1"/>
    </source>
</evidence>
<dbReference type="SMART" id="SM00878">
    <property type="entry name" value="Biotin_carb_C"/>
    <property type="match status" value="1"/>
</dbReference>
<evidence type="ECO:0000256" key="6">
    <source>
        <dbReference type="PROSITE-ProRule" id="PRU00409"/>
    </source>
</evidence>
<feature type="domain" description="Lipoyl-binding" evidence="8">
    <location>
        <begin position="604"/>
        <end position="679"/>
    </location>
</feature>
<evidence type="ECO:0000256" key="5">
    <source>
        <dbReference type="ARBA" id="ARBA00023267"/>
    </source>
</evidence>
<feature type="compositionally biased region" description="Polar residues" evidence="7">
    <location>
        <begin position="705"/>
        <end position="717"/>
    </location>
</feature>
<dbReference type="InterPro" id="IPR048429">
    <property type="entry name" value="MCC_alpha_BT"/>
</dbReference>
<dbReference type="InterPro" id="IPR050856">
    <property type="entry name" value="Biotin_carboxylase_complex"/>
</dbReference>
<dbReference type="InterPro" id="IPR016185">
    <property type="entry name" value="PreATP-grasp_dom_sf"/>
</dbReference>
<dbReference type="SUPFAM" id="SSF56059">
    <property type="entry name" value="Glutathione synthetase ATP-binding domain-like"/>
    <property type="match status" value="1"/>
</dbReference>
<dbReference type="Pfam" id="PF02786">
    <property type="entry name" value="CPSase_L_D2"/>
    <property type="match status" value="1"/>
</dbReference>
<comment type="cofactor">
    <cofactor evidence="1">
        <name>biotin</name>
        <dbReference type="ChEBI" id="CHEBI:57586"/>
    </cofactor>
</comment>
<dbReference type="PROSITE" id="PS00867">
    <property type="entry name" value="CPSASE_2"/>
    <property type="match status" value="1"/>
</dbReference>
<keyword evidence="12" id="KW-1185">Reference proteome</keyword>
<dbReference type="InterPro" id="IPR005481">
    <property type="entry name" value="BC-like_N"/>
</dbReference>
<comment type="caution">
    <text evidence="11">The sequence shown here is derived from an EMBL/GenBank/DDBJ whole genome shotgun (WGS) entry which is preliminary data.</text>
</comment>
<dbReference type="SUPFAM" id="SSF52440">
    <property type="entry name" value="PreATP-grasp domain"/>
    <property type="match status" value="1"/>
</dbReference>
<dbReference type="InterPro" id="IPR000089">
    <property type="entry name" value="Biotin_lipoyl"/>
</dbReference>
<dbReference type="Pfam" id="PF00364">
    <property type="entry name" value="Biotin_lipoyl"/>
    <property type="match status" value="1"/>
</dbReference>
<dbReference type="PROSITE" id="PS00866">
    <property type="entry name" value="CPSASE_1"/>
    <property type="match status" value="1"/>
</dbReference>
<dbReference type="InterPro" id="IPR005479">
    <property type="entry name" value="CPAse_ATP-bd"/>
</dbReference>
<organism evidence="11 12">
    <name type="scientific">Sphaerisporangium dianthi</name>
    <dbReference type="NCBI Taxonomy" id="1436120"/>
    <lineage>
        <taxon>Bacteria</taxon>
        <taxon>Bacillati</taxon>
        <taxon>Actinomycetota</taxon>
        <taxon>Actinomycetes</taxon>
        <taxon>Streptosporangiales</taxon>
        <taxon>Streptosporangiaceae</taxon>
        <taxon>Sphaerisporangium</taxon>
    </lineage>
</organism>
<dbReference type="Pfam" id="PF21139">
    <property type="entry name" value="BT_MCC_alpha"/>
    <property type="match status" value="1"/>
</dbReference>
<dbReference type="InterPro" id="IPR001882">
    <property type="entry name" value="Biotin_BS"/>
</dbReference>
<dbReference type="Proteomes" id="UP001596004">
    <property type="component" value="Unassembled WGS sequence"/>
</dbReference>
<evidence type="ECO:0000259" key="9">
    <source>
        <dbReference type="PROSITE" id="PS50975"/>
    </source>
</evidence>
<dbReference type="Gene3D" id="3.30.470.20">
    <property type="entry name" value="ATP-grasp fold, B domain"/>
    <property type="match status" value="1"/>
</dbReference>
<name>A0ABV9CUU3_9ACTN</name>
<dbReference type="Gene3D" id="2.40.50.100">
    <property type="match status" value="1"/>
</dbReference>
<reference evidence="12" key="1">
    <citation type="journal article" date="2019" name="Int. J. Syst. Evol. Microbiol.">
        <title>The Global Catalogue of Microorganisms (GCM) 10K type strain sequencing project: providing services to taxonomists for standard genome sequencing and annotation.</title>
        <authorList>
            <consortium name="The Broad Institute Genomics Platform"/>
            <consortium name="The Broad Institute Genome Sequencing Center for Infectious Disease"/>
            <person name="Wu L."/>
            <person name="Ma J."/>
        </authorList>
    </citation>
    <scope>NUCLEOTIDE SEQUENCE [LARGE SCALE GENOMIC DNA]</scope>
    <source>
        <strain evidence="12">CGMCC 4.7132</strain>
    </source>
</reference>
<dbReference type="PROSITE" id="PS50968">
    <property type="entry name" value="BIOTINYL_LIPOYL"/>
    <property type="match status" value="1"/>
</dbReference>
<dbReference type="PANTHER" id="PTHR18866:SF126">
    <property type="entry name" value="BIOTIN CARBOXYLASE"/>
    <property type="match status" value="1"/>
</dbReference>
<feature type="region of interest" description="Disordered" evidence="7">
    <location>
        <begin position="139"/>
        <end position="160"/>
    </location>
</feature>
<dbReference type="Pfam" id="PF00289">
    <property type="entry name" value="Biotin_carb_N"/>
    <property type="match status" value="1"/>
</dbReference>
<protein>
    <submittedName>
        <fullName evidence="11">Acetyl/propionyl/methylcrotonyl-CoA carboxylase subunit alpha</fullName>
    </submittedName>
</protein>
<feature type="domain" description="Biotin carboxylation" evidence="10">
    <location>
        <begin position="1"/>
        <end position="468"/>
    </location>
</feature>
<dbReference type="InterPro" id="IPR011053">
    <property type="entry name" value="Single_hybrid_motif"/>
</dbReference>
<evidence type="ECO:0000256" key="3">
    <source>
        <dbReference type="ARBA" id="ARBA00022741"/>
    </source>
</evidence>
<keyword evidence="5" id="KW-0092">Biotin</keyword>
<evidence type="ECO:0000256" key="1">
    <source>
        <dbReference type="ARBA" id="ARBA00001953"/>
    </source>
</evidence>
<dbReference type="PROSITE" id="PS00188">
    <property type="entry name" value="BIOTIN"/>
    <property type="match status" value="1"/>
</dbReference>
<evidence type="ECO:0000259" key="10">
    <source>
        <dbReference type="PROSITE" id="PS50979"/>
    </source>
</evidence>
<evidence type="ECO:0000256" key="2">
    <source>
        <dbReference type="ARBA" id="ARBA00022598"/>
    </source>
</evidence>
<dbReference type="SUPFAM" id="SSF51230">
    <property type="entry name" value="Single hybrid motif"/>
    <property type="match status" value="1"/>
</dbReference>
<keyword evidence="3 6" id="KW-0547">Nucleotide-binding</keyword>
<accession>A0ABV9CUU3</accession>
<dbReference type="SUPFAM" id="SSF51246">
    <property type="entry name" value="Rudiment single hybrid motif"/>
    <property type="match status" value="1"/>
</dbReference>
<sequence length="730" mass="75050">MITRLLVANRAEIARRIFRTCREMGIETVAVFAGDDSGSPHVAEADQAARLRGTRPAETYLDAAAIVQAALRAGADAVHPGYGFLSENAGFARAVLDAGLTWVGPGPDAIAAMGSKIEAKRLMAQAGVPVLPSLVALPGASGASSPDARDGESPDGTLSGADGLAFPVLVKASAGGGGRGMRVVRDPAALPEAVMAAGREALAAFGDGTVFVEPLLENARHVEVQVLADAHGTVWTLGERECSIQRRHQKVVEETPSPGLSPQVRTVLLEAAVKAARAIGYVGAGTVEFLVAGGTVAFLEMNTRLQVEHPVTECVYGVDLVRLQLEIAEGARLPDAPPEPSGHAIEVRLYAEDPAHDWRPQNGALHLFEIPGVDARFAAPPSAGAGYLRLDSGVESGSLIGVAYDPMLAKVIACGPDRAAAARRLATALARARIHGLTTNRDLLVRVLRHEAFLAGDTHTGFLDEHDLTSPPSASPAVAGERPGGVVPLLALAAALAVAAANRAAAPVLGGLPSGWRNVPSQPQRAAFEGPDGRVEVAYRVTRDGLAAEGFPDVELVSATPGEVVLAVAGLVSRFAVARYADAVHVDAPLGSVRLAPLPRLPEPVARVAPGSLLAPMPGTVLRVEVAPGAKVGEGRPILILEAMKMEHVISAPAAGVVSALNVTPGRQVEAGAVLAVIEPAAPPTADRAAPGQNDAGRIDPGQNDAGQNDPGQNDTGRTGAAPAGTEEHR</sequence>
<dbReference type="InterPro" id="IPR011761">
    <property type="entry name" value="ATP-grasp"/>
</dbReference>
<dbReference type="InterPro" id="IPR005482">
    <property type="entry name" value="Biotin_COase_C"/>
</dbReference>
<evidence type="ECO:0000256" key="4">
    <source>
        <dbReference type="ARBA" id="ARBA00022840"/>
    </source>
</evidence>
<dbReference type="RefSeq" id="WP_380852704.1">
    <property type="nucleotide sequence ID" value="NZ_JBHSFP010000076.1"/>
</dbReference>
<feature type="domain" description="ATP-grasp" evidence="9">
    <location>
        <begin position="120"/>
        <end position="329"/>
    </location>
</feature>
<dbReference type="EMBL" id="JBHSFP010000076">
    <property type="protein sequence ID" value="MFC4537069.1"/>
    <property type="molecule type" value="Genomic_DNA"/>
</dbReference>
<dbReference type="PROSITE" id="PS50975">
    <property type="entry name" value="ATP_GRASP"/>
    <property type="match status" value="1"/>
</dbReference>
<dbReference type="PANTHER" id="PTHR18866">
    <property type="entry name" value="CARBOXYLASE:PYRUVATE/ACETYL-COA/PROPIONYL-COA CARBOXYLASE"/>
    <property type="match status" value="1"/>
</dbReference>
<feature type="region of interest" description="Disordered" evidence="7">
    <location>
        <begin position="684"/>
        <end position="730"/>
    </location>
</feature>
<evidence type="ECO:0000313" key="12">
    <source>
        <dbReference type="Proteomes" id="UP001596004"/>
    </source>
</evidence>
<evidence type="ECO:0000259" key="8">
    <source>
        <dbReference type="PROSITE" id="PS50968"/>
    </source>
</evidence>
<dbReference type="InterPro" id="IPR011054">
    <property type="entry name" value="Rudment_hybrid_motif"/>
</dbReference>
<dbReference type="Pfam" id="PF02785">
    <property type="entry name" value="Biotin_carb_C"/>
    <property type="match status" value="1"/>
</dbReference>
<dbReference type="InterPro" id="IPR011764">
    <property type="entry name" value="Biotin_carboxylation_dom"/>
</dbReference>
<proteinExistence type="predicted"/>
<keyword evidence="2" id="KW-0436">Ligase</keyword>
<gene>
    <name evidence="11" type="ORF">ACFO60_40380</name>
</gene>
<evidence type="ECO:0000256" key="7">
    <source>
        <dbReference type="SAM" id="MobiDB-lite"/>
    </source>
</evidence>
<dbReference type="PROSITE" id="PS50979">
    <property type="entry name" value="BC"/>
    <property type="match status" value="1"/>
</dbReference>
<keyword evidence="4 6" id="KW-0067">ATP-binding</keyword>